<feature type="region of interest" description="Disordered" evidence="11">
    <location>
        <begin position="256"/>
        <end position="498"/>
    </location>
</feature>
<dbReference type="OrthoDB" id="5384689at2759"/>
<feature type="compositionally biased region" description="Polar residues" evidence="11">
    <location>
        <begin position="341"/>
        <end position="360"/>
    </location>
</feature>
<keyword evidence="14" id="KW-1185">Reference proteome</keyword>
<dbReference type="Gene3D" id="2.60.40.3960">
    <property type="entry name" value="Velvet domain"/>
    <property type="match status" value="1"/>
</dbReference>
<dbReference type="InterPro" id="IPR037525">
    <property type="entry name" value="Velvet_dom"/>
</dbReference>
<feature type="region of interest" description="Disordered" evidence="11">
    <location>
        <begin position="514"/>
        <end position="549"/>
    </location>
</feature>
<gene>
    <name evidence="13" type="ORF">ANOM_005201</name>
</gene>
<feature type="compositionally biased region" description="Basic and acidic residues" evidence="11">
    <location>
        <begin position="514"/>
        <end position="526"/>
    </location>
</feature>
<sequence>MATRAPLAPPPNETESSVSRITREGKKLTYKLNVMQQPERARACGAGAKSSADRRPVDPPPVVELRVYESDPNDDLNKTDITFAYNANFFLFATLETARPMAQGRFAPNPTCPVLTGVPVAGVAYLDRPSQAGYFIFPDLSVRHEGVYRLNFHLYEETKDSKDANENAPIQSSMPNAMPSKPMAPKSFLDFRLEVVSVPFTVFSAKKFPGLTTSTSLSRVIAEQGCRVRIRRDVRMRRRGEKRTDDYDYDEERVYRSSDRFSTPDTHGYAGTPVERPRSTSISTVDPSFPYGADAQRRSSGATEYGFQGVQPYQRPIPPAPAPAPAAASTPAPPAPPAAPSHNTGYQSHLSFGSTQTQYPAPQLPPTPQSASTLSAPFSPHPSYSHARNPSTSAEYETTSYPYPSSRMSTERSSYPKSGLPPLRLEPPKPLNMPSGEPRSSDPNAYHSMAQSAAPRSQTPSSSLVPSLPPLKALSGDYPNNLSQPSSSISQSPSHDIGAGKKFLWDTGASLSKRSYEDSFGHDDRPLYNGMRPDTDGYPRRLSDAGRNFYTDTRDEMAYKRANGRMATKISPALP</sequence>
<dbReference type="InterPro" id="IPR038491">
    <property type="entry name" value="Velvet_dom_sf"/>
</dbReference>
<dbReference type="Pfam" id="PF11754">
    <property type="entry name" value="Velvet"/>
    <property type="match status" value="2"/>
</dbReference>
<dbReference type="PANTHER" id="PTHR33572">
    <property type="entry name" value="SPORE DEVELOPMENT REGULATOR VOSA"/>
    <property type="match status" value="1"/>
</dbReference>
<feature type="compositionally biased region" description="Low complexity" evidence="11">
    <location>
        <begin position="460"/>
        <end position="475"/>
    </location>
</feature>
<dbReference type="AlphaFoldDB" id="A0A0L1J3J3"/>
<reference evidence="13 14" key="1">
    <citation type="submission" date="2014-06" db="EMBL/GenBank/DDBJ databases">
        <title>The Genome of the Aflatoxigenic Filamentous Fungus Aspergillus nomius.</title>
        <authorList>
            <person name="Moore M.G."/>
            <person name="Shannon B.M."/>
            <person name="Brian M.M."/>
        </authorList>
    </citation>
    <scope>NUCLEOTIDE SEQUENCE [LARGE SCALE GENOMIC DNA]</scope>
    <source>
        <strain evidence="13 14">NRRL 13137</strain>
    </source>
</reference>
<comment type="similarity">
    <text evidence="7">Belongs to the velvet family. VeA subfamily.</text>
</comment>
<dbReference type="PROSITE" id="PS51821">
    <property type="entry name" value="VELVET"/>
    <property type="match status" value="1"/>
</dbReference>
<dbReference type="InterPro" id="IPR021740">
    <property type="entry name" value="Velvet"/>
</dbReference>
<evidence type="ECO:0000256" key="6">
    <source>
        <dbReference type="ARBA" id="ARBA00023242"/>
    </source>
</evidence>
<organism evidence="13 14">
    <name type="scientific">Aspergillus nomiae NRRL (strain ATCC 15546 / NRRL 13137 / CBS 260.88 / M93)</name>
    <dbReference type="NCBI Taxonomy" id="1509407"/>
    <lineage>
        <taxon>Eukaryota</taxon>
        <taxon>Fungi</taxon>
        <taxon>Dikarya</taxon>
        <taxon>Ascomycota</taxon>
        <taxon>Pezizomycotina</taxon>
        <taxon>Eurotiomycetes</taxon>
        <taxon>Eurotiomycetidae</taxon>
        <taxon>Eurotiales</taxon>
        <taxon>Aspergillaceae</taxon>
        <taxon>Aspergillus</taxon>
        <taxon>Aspergillus subgen. Circumdati</taxon>
    </lineage>
</organism>
<name>A0A0L1J3J3_ASPN3</name>
<dbReference type="FunFam" id="2.60.40.3960:FF:000001">
    <property type="entry name" value="Sexual development activator VeA"/>
    <property type="match status" value="1"/>
</dbReference>
<evidence type="ECO:0000256" key="2">
    <source>
        <dbReference type="ARBA" id="ARBA00004496"/>
    </source>
</evidence>
<evidence type="ECO:0000256" key="7">
    <source>
        <dbReference type="ARBA" id="ARBA00038005"/>
    </source>
</evidence>
<dbReference type="GO" id="GO:0005634">
    <property type="term" value="C:nucleus"/>
    <property type="evidence" value="ECO:0007669"/>
    <property type="project" value="UniProtKB-SubCell"/>
</dbReference>
<keyword evidence="3" id="KW-0963">Cytoplasm</keyword>
<keyword evidence="5" id="KW-0804">Transcription</keyword>
<comment type="subunit">
    <text evidence="10">Component of the heterotrimeric velvet complex composed of laeA, veA and velB; VeA acting as a bridging protein between laeA and velB.</text>
</comment>
<evidence type="ECO:0000256" key="11">
    <source>
        <dbReference type="SAM" id="MobiDB-lite"/>
    </source>
</evidence>
<evidence type="ECO:0000256" key="4">
    <source>
        <dbReference type="ARBA" id="ARBA00023015"/>
    </source>
</evidence>
<feature type="compositionally biased region" description="Basic and acidic residues" evidence="11">
    <location>
        <begin position="533"/>
        <end position="544"/>
    </location>
</feature>
<protein>
    <recommendedName>
        <fullName evidence="8">Developmental and secondary metabolism regulator veA</fullName>
    </recommendedName>
    <alternativeName>
        <fullName evidence="9">Velvet complex subunit A</fullName>
    </alternativeName>
</protein>
<dbReference type="RefSeq" id="XP_015407235.1">
    <property type="nucleotide sequence ID" value="XM_015550458.1"/>
</dbReference>
<dbReference type="GO" id="GO:0005737">
    <property type="term" value="C:cytoplasm"/>
    <property type="evidence" value="ECO:0007669"/>
    <property type="project" value="UniProtKB-SubCell"/>
</dbReference>
<feature type="domain" description="Velvet" evidence="12">
    <location>
        <begin position="25"/>
        <end position="231"/>
    </location>
</feature>
<feature type="region of interest" description="Disordered" evidence="11">
    <location>
        <begin position="39"/>
        <end position="60"/>
    </location>
</feature>
<evidence type="ECO:0000259" key="12">
    <source>
        <dbReference type="PROSITE" id="PS51821"/>
    </source>
</evidence>
<feature type="region of interest" description="Disordered" evidence="11">
    <location>
        <begin position="1"/>
        <end position="23"/>
    </location>
</feature>
<feature type="compositionally biased region" description="Polar residues" evidence="11">
    <location>
        <begin position="386"/>
        <end position="416"/>
    </location>
</feature>
<dbReference type="Proteomes" id="UP000037505">
    <property type="component" value="Unassembled WGS sequence"/>
</dbReference>
<evidence type="ECO:0000256" key="5">
    <source>
        <dbReference type="ARBA" id="ARBA00023163"/>
    </source>
</evidence>
<proteinExistence type="inferred from homology"/>
<dbReference type="PANTHER" id="PTHR33572:SF14">
    <property type="entry name" value="DEVELOPMENTAL AND SECONDARY METABOLISM REGULATOR VEA"/>
    <property type="match status" value="1"/>
</dbReference>
<keyword evidence="4" id="KW-0805">Transcription regulation</keyword>
<dbReference type="GO" id="GO:0043455">
    <property type="term" value="P:regulation of secondary metabolic process"/>
    <property type="evidence" value="ECO:0007669"/>
    <property type="project" value="UniProtKB-ARBA"/>
</dbReference>
<evidence type="ECO:0000256" key="3">
    <source>
        <dbReference type="ARBA" id="ARBA00022490"/>
    </source>
</evidence>
<evidence type="ECO:0000256" key="8">
    <source>
        <dbReference type="ARBA" id="ARBA00041053"/>
    </source>
</evidence>
<keyword evidence="6" id="KW-0539">Nucleus</keyword>
<dbReference type="GO" id="GO:0034250">
    <property type="term" value="P:positive regulation of amide metabolic process"/>
    <property type="evidence" value="ECO:0007669"/>
    <property type="project" value="UniProtKB-ARBA"/>
</dbReference>
<feature type="compositionally biased region" description="Low complexity" evidence="11">
    <location>
        <begin position="483"/>
        <end position="494"/>
    </location>
</feature>
<comment type="subcellular location">
    <subcellularLocation>
        <location evidence="2">Cytoplasm</location>
    </subcellularLocation>
    <subcellularLocation>
        <location evidence="1">Nucleus</location>
    </subcellularLocation>
</comment>
<dbReference type="GO" id="GO:0051176">
    <property type="term" value="P:positive regulation of sulfur metabolic process"/>
    <property type="evidence" value="ECO:0007669"/>
    <property type="project" value="UniProtKB-ARBA"/>
</dbReference>
<evidence type="ECO:0000256" key="1">
    <source>
        <dbReference type="ARBA" id="ARBA00004123"/>
    </source>
</evidence>
<evidence type="ECO:0000313" key="14">
    <source>
        <dbReference type="Proteomes" id="UP000037505"/>
    </source>
</evidence>
<feature type="compositionally biased region" description="Polar residues" evidence="11">
    <location>
        <begin position="449"/>
        <end position="459"/>
    </location>
</feature>
<evidence type="ECO:0000256" key="10">
    <source>
        <dbReference type="ARBA" id="ARBA00064248"/>
    </source>
</evidence>
<accession>A0A0L1J3J3</accession>
<dbReference type="GeneID" id="26807005"/>
<evidence type="ECO:0000313" key="13">
    <source>
        <dbReference type="EMBL" id="KNG86312.1"/>
    </source>
</evidence>
<dbReference type="EMBL" id="JNOM01000120">
    <property type="protein sequence ID" value="KNG86312.1"/>
    <property type="molecule type" value="Genomic_DNA"/>
</dbReference>
<feature type="compositionally biased region" description="Pro residues" evidence="11">
    <location>
        <begin position="315"/>
        <end position="324"/>
    </location>
</feature>
<dbReference type="STRING" id="1509407.A0A0L1J3J3"/>
<comment type="caution">
    <text evidence="13">The sequence shown here is derived from an EMBL/GenBank/DDBJ whole genome shotgun (WGS) entry which is preliminary data.</text>
</comment>
<evidence type="ECO:0000256" key="9">
    <source>
        <dbReference type="ARBA" id="ARBA00043152"/>
    </source>
</evidence>